<evidence type="ECO:0000313" key="9">
    <source>
        <dbReference type="Proteomes" id="UP000242474"/>
    </source>
</evidence>
<evidence type="ECO:0000256" key="2">
    <source>
        <dbReference type="ARBA" id="ARBA00022679"/>
    </source>
</evidence>
<keyword evidence="9" id="KW-1185">Reference proteome</keyword>
<dbReference type="NCBIfam" id="NF007020">
    <property type="entry name" value="PRK09485.1"/>
    <property type="match status" value="1"/>
</dbReference>
<dbReference type="Gene3D" id="3.20.20.330">
    <property type="entry name" value="Homocysteine-binding-like domain"/>
    <property type="match status" value="1"/>
</dbReference>
<keyword evidence="2 6" id="KW-0808">Transferase</keyword>
<dbReference type="GO" id="GO:0033528">
    <property type="term" value="P:S-methylmethionine cycle"/>
    <property type="evidence" value="ECO:0007669"/>
    <property type="project" value="TreeGrafter"/>
</dbReference>
<feature type="domain" description="Hcy-binding" evidence="7">
    <location>
        <begin position="1"/>
        <end position="296"/>
    </location>
</feature>
<name>A0A2G5B0X9_COERN</name>
<keyword evidence="1 6" id="KW-0489">Methyltransferase</keyword>
<gene>
    <name evidence="8" type="ORF">COEREDRAFT_12379</name>
</gene>
<feature type="binding site" evidence="5 6">
    <location>
        <position position="214"/>
    </location>
    <ligand>
        <name>Zn(2+)</name>
        <dbReference type="ChEBI" id="CHEBI:29105"/>
    </ligand>
</feature>
<sequence>MSDGLWACGVAVRSPETVKYVHRQYLEAGADIITTATYQVSERGYITTGMAANAAEAGELMTAVLDLAVKARFDYLAQQSGTLRRPLIAASLGSIGATLGNRSEYTGNYGCHVTVADIQEFHLQRFHMLARCLQAAKLCGQIDLVAIETVPSVAEAKAIVDAFCQLEQHGVALPPAWISFTAFAEGNVAYGEAIEDAVRVVEASPSVCAIGINCVPQQCVPGLLTRIRRATLMPIICYPNCQTWTGSMEEWTNNNGQVTPAEFAHNARLWVQAGAMVVGGCCRTTPAHIRALAETMQSMENSILM</sequence>
<dbReference type="PANTHER" id="PTHR46015:SF1">
    <property type="entry name" value="HOMOCYSTEINE S-METHYLTRANSFERASE-LIKE ISOFORM 1"/>
    <property type="match status" value="1"/>
</dbReference>
<accession>A0A2G5B0X9</accession>
<dbReference type="InterPro" id="IPR036589">
    <property type="entry name" value="HCY_dom_sf"/>
</dbReference>
<dbReference type="Proteomes" id="UP000242474">
    <property type="component" value="Unassembled WGS sequence"/>
</dbReference>
<evidence type="ECO:0000256" key="4">
    <source>
        <dbReference type="ARBA" id="ARBA00022833"/>
    </source>
</evidence>
<dbReference type="STRING" id="763665.A0A2G5B0X9"/>
<keyword evidence="4 5" id="KW-0862">Zinc</keyword>
<dbReference type="SUPFAM" id="SSF82282">
    <property type="entry name" value="Homocysteine S-methyltransferase"/>
    <property type="match status" value="1"/>
</dbReference>
<evidence type="ECO:0000313" key="8">
    <source>
        <dbReference type="EMBL" id="PIA12671.1"/>
    </source>
</evidence>
<dbReference type="InterPro" id="IPR003726">
    <property type="entry name" value="HCY_dom"/>
</dbReference>
<dbReference type="GO" id="GO:0009086">
    <property type="term" value="P:methionine biosynthetic process"/>
    <property type="evidence" value="ECO:0007669"/>
    <property type="project" value="InterPro"/>
</dbReference>
<comment type="cofactor">
    <cofactor evidence="5">
        <name>Zn(2+)</name>
        <dbReference type="ChEBI" id="CHEBI:29105"/>
    </cofactor>
    <text evidence="5">Binds 1 zinc ion per subunit.</text>
</comment>
<dbReference type="OrthoDB" id="261426at2759"/>
<organism evidence="8 9">
    <name type="scientific">Coemansia reversa (strain ATCC 12441 / NRRL 1564)</name>
    <dbReference type="NCBI Taxonomy" id="763665"/>
    <lineage>
        <taxon>Eukaryota</taxon>
        <taxon>Fungi</taxon>
        <taxon>Fungi incertae sedis</taxon>
        <taxon>Zoopagomycota</taxon>
        <taxon>Kickxellomycotina</taxon>
        <taxon>Kickxellomycetes</taxon>
        <taxon>Kickxellales</taxon>
        <taxon>Kickxellaceae</taxon>
        <taxon>Coemansia</taxon>
    </lineage>
</organism>
<dbReference type="PANTHER" id="PTHR46015">
    <property type="entry name" value="ZGC:172121"/>
    <property type="match status" value="1"/>
</dbReference>
<dbReference type="Pfam" id="PF02574">
    <property type="entry name" value="S-methyl_trans"/>
    <property type="match status" value="1"/>
</dbReference>
<keyword evidence="3 5" id="KW-0479">Metal-binding</keyword>
<evidence type="ECO:0000256" key="6">
    <source>
        <dbReference type="PROSITE-ProRule" id="PRU00333"/>
    </source>
</evidence>
<reference evidence="8 9" key="1">
    <citation type="journal article" date="2015" name="Genome Biol. Evol.">
        <title>Phylogenomic analyses indicate that early fungi evolved digesting cell walls of algal ancestors of land plants.</title>
        <authorList>
            <person name="Chang Y."/>
            <person name="Wang S."/>
            <person name="Sekimoto S."/>
            <person name="Aerts A.L."/>
            <person name="Choi C."/>
            <person name="Clum A."/>
            <person name="LaButti K.M."/>
            <person name="Lindquist E.A."/>
            <person name="Yee Ngan C."/>
            <person name="Ohm R.A."/>
            <person name="Salamov A.A."/>
            <person name="Grigoriev I.V."/>
            <person name="Spatafora J.W."/>
            <person name="Berbee M.L."/>
        </authorList>
    </citation>
    <scope>NUCLEOTIDE SEQUENCE [LARGE SCALE GENOMIC DNA]</scope>
    <source>
        <strain evidence="8 9">NRRL 1564</strain>
    </source>
</reference>
<dbReference type="GO" id="GO:0008898">
    <property type="term" value="F:S-adenosylmethionine-homocysteine S-methyltransferase activity"/>
    <property type="evidence" value="ECO:0007669"/>
    <property type="project" value="TreeGrafter"/>
</dbReference>
<dbReference type="AlphaFoldDB" id="A0A2G5B0X9"/>
<proteinExistence type="predicted"/>
<dbReference type="InterPro" id="IPR017226">
    <property type="entry name" value="BHMT-like"/>
</dbReference>
<evidence type="ECO:0000259" key="7">
    <source>
        <dbReference type="PROSITE" id="PS50970"/>
    </source>
</evidence>
<dbReference type="GO" id="GO:0008270">
    <property type="term" value="F:zinc ion binding"/>
    <property type="evidence" value="ECO:0007669"/>
    <property type="project" value="InterPro"/>
</dbReference>
<evidence type="ECO:0000256" key="3">
    <source>
        <dbReference type="ARBA" id="ARBA00022723"/>
    </source>
</evidence>
<dbReference type="PIRSF" id="PIRSF037505">
    <property type="entry name" value="Betaine_HMT"/>
    <property type="match status" value="1"/>
</dbReference>
<dbReference type="InterPro" id="IPR051486">
    <property type="entry name" value="Hcy_S-methyltransferase"/>
</dbReference>
<evidence type="ECO:0000256" key="1">
    <source>
        <dbReference type="ARBA" id="ARBA00022603"/>
    </source>
</evidence>
<feature type="binding site" evidence="5 6">
    <location>
        <position position="282"/>
    </location>
    <ligand>
        <name>Zn(2+)</name>
        <dbReference type="ChEBI" id="CHEBI:29105"/>
    </ligand>
</feature>
<protein>
    <submittedName>
        <fullName evidence="8">Homocysteine S-methyltransferase</fullName>
    </submittedName>
</protein>
<feature type="binding site" evidence="5 6">
    <location>
        <position position="281"/>
    </location>
    <ligand>
        <name>Zn(2+)</name>
        <dbReference type="ChEBI" id="CHEBI:29105"/>
    </ligand>
</feature>
<evidence type="ECO:0000256" key="5">
    <source>
        <dbReference type="PIRSR" id="PIRSR037505-2"/>
    </source>
</evidence>
<dbReference type="EMBL" id="KZ303592">
    <property type="protein sequence ID" value="PIA12671.1"/>
    <property type="molecule type" value="Genomic_DNA"/>
</dbReference>
<dbReference type="PROSITE" id="PS50970">
    <property type="entry name" value="HCY"/>
    <property type="match status" value="1"/>
</dbReference>
<dbReference type="GO" id="GO:0032259">
    <property type="term" value="P:methylation"/>
    <property type="evidence" value="ECO:0007669"/>
    <property type="project" value="UniProtKB-KW"/>
</dbReference>